<dbReference type="EMBL" id="KN831785">
    <property type="protein sequence ID" value="KIM39617.1"/>
    <property type="molecule type" value="Genomic_DNA"/>
</dbReference>
<accession>A0A0C2YF36</accession>
<keyword evidence="2" id="KW-1185">Reference proteome</keyword>
<dbReference type="HOGENOM" id="CLU_2250472_0_0_1"/>
<dbReference type="AlphaFoldDB" id="A0A0C2YF36"/>
<sequence length="104" mass="11598">MKSSCFGFVNTRQCTSFLGLSGWAIPSASERGGRVYEESPSDNCHSYFWFVVLSPPRRSKSHWRRDIFPGVSTPCYLSTVPFLLCGCCPSTTPSEMFGNTRSVI</sequence>
<reference evidence="2" key="2">
    <citation type="submission" date="2015-01" db="EMBL/GenBank/DDBJ databases">
        <title>Evolutionary Origins and Diversification of the Mycorrhizal Mutualists.</title>
        <authorList>
            <consortium name="DOE Joint Genome Institute"/>
            <consortium name="Mycorrhizal Genomics Consortium"/>
            <person name="Kohler A."/>
            <person name="Kuo A."/>
            <person name="Nagy L.G."/>
            <person name="Floudas D."/>
            <person name="Copeland A."/>
            <person name="Barry K.W."/>
            <person name="Cichocki N."/>
            <person name="Veneault-Fourrey C."/>
            <person name="LaButti K."/>
            <person name="Lindquist E.A."/>
            <person name="Lipzen A."/>
            <person name="Lundell T."/>
            <person name="Morin E."/>
            <person name="Murat C."/>
            <person name="Riley R."/>
            <person name="Ohm R."/>
            <person name="Sun H."/>
            <person name="Tunlid A."/>
            <person name="Henrissat B."/>
            <person name="Grigoriev I.V."/>
            <person name="Hibbett D.S."/>
            <person name="Martin F."/>
        </authorList>
    </citation>
    <scope>NUCLEOTIDE SEQUENCE [LARGE SCALE GENOMIC DNA]</scope>
    <source>
        <strain evidence="2">h7</strain>
    </source>
</reference>
<gene>
    <name evidence="1" type="ORF">M413DRAFT_194175</name>
</gene>
<dbReference type="Proteomes" id="UP000053424">
    <property type="component" value="Unassembled WGS sequence"/>
</dbReference>
<organism evidence="1 2">
    <name type="scientific">Hebeloma cylindrosporum</name>
    <dbReference type="NCBI Taxonomy" id="76867"/>
    <lineage>
        <taxon>Eukaryota</taxon>
        <taxon>Fungi</taxon>
        <taxon>Dikarya</taxon>
        <taxon>Basidiomycota</taxon>
        <taxon>Agaricomycotina</taxon>
        <taxon>Agaricomycetes</taxon>
        <taxon>Agaricomycetidae</taxon>
        <taxon>Agaricales</taxon>
        <taxon>Agaricineae</taxon>
        <taxon>Hymenogastraceae</taxon>
        <taxon>Hebeloma</taxon>
    </lineage>
</organism>
<proteinExistence type="predicted"/>
<protein>
    <submittedName>
        <fullName evidence="1">Uncharacterized protein</fullName>
    </submittedName>
</protein>
<evidence type="ECO:0000313" key="2">
    <source>
        <dbReference type="Proteomes" id="UP000053424"/>
    </source>
</evidence>
<evidence type="ECO:0000313" key="1">
    <source>
        <dbReference type="EMBL" id="KIM39617.1"/>
    </source>
</evidence>
<reference evidence="1 2" key="1">
    <citation type="submission" date="2014-04" db="EMBL/GenBank/DDBJ databases">
        <authorList>
            <consortium name="DOE Joint Genome Institute"/>
            <person name="Kuo A."/>
            <person name="Gay G."/>
            <person name="Dore J."/>
            <person name="Kohler A."/>
            <person name="Nagy L.G."/>
            <person name="Floudas D."/>
            <person name="Copeland A."/>
            <person name="Barry K.W."/>
            <person name="Cichocki N."/>
            <person name="Veneault-Fourrey C."/>
            <person name="LaButti K."/>
            <person name="Lindquist E.A."/>
            <person name="Lipzen A."/>
            <person name="Lundell T."/>
            <person name="Morin E."/>
            <person name="Murat C."/>
            <person name="Sun H."/>
            <person name="Tunlid A."/>
            <person name="Henrissat B."/>
            <person name="Grigoriev I.V."/>
            <person name="Hibbett D.S."/>
            <person name="Martin F."/>
            <person name="Nordberg H.P."/>
            <person name="Cantor M.N."/>
            <person name="Hua S.X."/>
        </authorList>
    </citation>
    <scope>NUCLEOTIDE SEQUENCE [LARGE SCALE GENOMIC DNA]</scope>
    <source>
        <strain evidence="2">h7</strain>
    </source>
</reference>
<name>A0A0C2YF36_HEBCY</name>